<gene>
    <name evidence="2" type="ORF">CWC39_05955</name>
</gene>
<dbReference type="InterPro" id="IPR004360">
    <property type="entry name" value="Glyas_Fos-R_dOase_dom"/>
</dbReference>
<proteinExistence type="predicted"/>
<evidence type="ECO:0000313" key="2">
    <source>
        <dbReference type="EMBL" id="RAV33910.1"/>
    </source>
</evidence>
<feature type="domain" description="VOC" evidence="1">
    <location>
        <begin position="10"/>
        <end position="119"/>
    </location>
</feature>
<dbReference type="SUPFAM" id="SSF54593">
    <property type="entry name" value="Glyoxalase/Bleomycin resistance protein/Dihydroxybiphenyl dioxygenase"/>
    <property type="match status" value="2"/>
</dbReference>
<dbReference type="PANTHER" id="PTHR33993:SF10">
    <property type="entry name" value="CONSERVED PROTEIN"/>
    <property type="match status" value="1"/>
</dbReference>
<dbReference type="InterPro" id="IPR041581">
    <property type="entry name" value="Glyoxalase_6"/>
</dbReference>
<sequence>MPAIIAEPGMPIWVDLATTDVARVKPFYQRVFGWDYRQEGPGYTVALRDGMPVAGIAEVPEGSSPIWGLSLYAPDVQQAHDAAVEHGANSVLAPENLGDRGSMALLVDPAGAAVGLKCPLDEHALVAAGEPGTPVWFELLVGSKWDETVEFYHLLTGWDMRVVSDDEGFRYVIGEIEGAGVAGLWDTKAQWDEHDPSTDGPAMWTVYLGVPDLQEALEAVRETGGSVVREAWEAEFGRLATVEDPSGALFNVCEVAEYDPSADEIHEPDLLAPED</sequence>
<dbReference type="Proteomes" id="UP000251047">
    <property type="component" value="Unassembled WGS sequence"/>
</dbReference>
<reference evidence="2 3" key="1">
    <citation type="journal article" date="2018" name="Syst. Appl. Microbiol.">
        <title>Corynebacterium heidelbergense sp. nov., isolated from the preen glands of Egyptian geese (Alopochen aegyptiacus).</title>
        <authorList>
            <person name="Braun M.S."/>
            <person name="Wang E."/>
            <person name="Zimmermann S."/>
            <person name="Wink M."/>
        </authorList>
    </citation>
    <scope>NUCLEOTIDE SEQUENCE [LARGE SCALE GENOMIC DNA]</scope>
    <source>
        <strain evidence="2 3">DSM 104638</strain>
    </source>
</reference>
<dbReference type="CDD" id="cd07247">
    <property type="entry name" value="SgaA_N_like"/>
    <property type="match status" value="2"/>
</dbReference>
<protein>
    <submittedName>
        <fullName evidence="2">Glyoxalase</fullName>
    </submittedName>
</protein>
<evidence type="ECO:0000313" key="3">
    <source>
        <dbReference type="Proteomes" id="UP000251047"/>
    </source>
</evidence>
<dbReference type="OrthoDB" id="9793039at2"/>
<dbReference type="PANTHER" id="PTHR33993">
    <property type="entry name" value="GLYOXALASE-RELATED"/>
    <property type="match status" value="1"/>
</dbReference>
<dbReference type="PROSITE" id="PS51819">
    <property type="entry name" value="VOC"/>
    <property type="match status" value="2"/>
</dbReference>
<dbReference type="Pfam" id="PF18029">
    <property type="entry name" value="Glyoxalase_6"/>
    <property type="match status" value="1"/>
</dbReference>
<dbReference type="RefSeq" id="WP_112769592.1">
    <property type="nucleotide sequence ID" value="NZ_CP063191.1"/>
</dbReference>
<dbReference type="Pfam" id="PF00903">
    <property type="entry name" value="Glyoxalase"/>
    <property type="match status" value="1"/>
</dbReference>
<dbReference type="InterPro" id="IPR037523">
    <property type="entry name" value="VOC_core"/>
</dbReference>
<organism evidence="2 3">
    <name type="scientific">Corynebacterium heidelbergense</name>
    <dbReference type="NCBI Taxonomy" id="2055947"/>
    <lineage>
        <taxon>Bacteria</taxon>
        <taxon>Bacillati</taxon>
        <taxon>Actinomycetota</taxon>
        <taxon>Actinomycetes</taxon>
        <taxon>Mycobacteriales</taxon>
        <taxon>Corynebacteriaceae</taxon>
        <taxon>Corynebacterium</taxon>
    </lineage>
</organism>
<comment type="caution">
    <text evidence="2">The sequence shown here is derived from an EMBL/GenBank/DDBJ whole genome shotgun (WGS) entry which is preliminary data.</text>
</comment>
<evidence type="ECO:0000259" key="1">
    <source>
        <dbReference type="PROSITE" id="PS51819"/>
    </source>
</evidence>
<dbReference type="EMBL" id="PHQP01000038">
    <property type="protein sequence ID" value="RAV33910.1"/>
    <property type="molecule type" value="Genomic_DNA"/>
</dbReference>
<accession>A0A364VB79</accession>
<feature type="domain" description="VOC" evidence="1">
    <location>
        <begin position="133"/>
        <end position="255"/>
    </location>
</feature>
<name>A0A364VB79_9CORY</name>
<dbReference type="InterPro" id="IPR029068">
    <property type="entry name" value="Glyas_Bleomycin-R_OHBP_Dase"/>
</dbReference>
<dbReference type="InterPro" id="IPR052164">
    <property type="entry name" value="Anthracycline_SecMetBiosynth"/>
</dbReference>
<dbReference type="AlphaFoldDB" id="A0A364VB79"/>
<dbReference type="Gene3D" id="3.10.180.10">
    <property type="entry name" value="2,3-Dihydroxybiphenyl 1,2-Dioxygenase, domain 1"/>
    <property type="match status" value="2"/>
</dbReference>